<dbReference type="RefSeq" id="WP_090774771.1">
    <property type="nucleotide sequence ID" value="NZ_FMYM01000002.1"/>
</dbReference>
<feature type="transmembrane region" description="Helical" evidence="1">
    <location>
        <begin position="12"/>
        <end position="30"/>
    </location>
</feature>
<gene>
    <name evidence="2" type="ORF">SAMN05421737_102194</name>
</gene>
<keyword evidence="1" id="KW-0472">Membrane</keyword>
<protein>
    <submittedName>
        <fullName evidence="2">Uncharacterized protein</fullName>
    </submittedName>
</protein>
<name>A0A1G6GZI5_9BACI</name>
<evidence type="ECO:0000256" key="1">
    <source>
        <dbReference type="SAM" id="Phobius"/>
    </source>
</evidence>
<accession>A0A1G6GZI5</accession>
<evidence type="ECO:0000313" key="3">
    <source>
        <dbReference type="Proteomes" id="UP000242662"/>
    </source>
</evidence>
<keyword evidence="3" id="KW-1185">Reference proteome</keyword>
<keyword evidence="1" id="KW-1133">Transmembrane helix</keyword>
<organism evidence="2 3">
    <name type="scientific">Shouchella lonarensis</name>
    <dbReference type="NCBI Taxonomy" id="1464122"/>
    <lineage>
        <taxon>Bacteria</taxon>
        <taxon>Bacillati</taxon>
        <taxon>Bacillota</taxon>
        <taxon>Bacilli</taxon>
        <taxon>Bacillales</taxon>
        <taxon>Bacillaceae</taxon>
        <taxon>Shouchella</taxon>
    </lineage>
</organism>
<dbReference type="EMBL" id="FMYM01000002">
    <property type="protein sequence ID" value="SDB87470.1"/>
    <property type="molecule type" value="Genomic_DNA"/>
</dbReference>
<dbReference type="Proteomes" id="UP000242662">
    <property type="component" value="Unassembled WGS sequence"/>
</dbReference>
<sequence>MKPFALKRYWPSFLLVAFASIVITILYVTVSDKQVLDAKKLQFETVAGDNSLLKDLQLNVESHEDTSNGTIAFNDGTLTFSENPISWQEKLDQQYDSHMQSLQNRYRNFMRPFQYGGANATPLETDDAVVIANITEGWFDEFDNSSAQIDLALLQKETEAETHFSVTVDLPGDTSLSYVQNLEMVNNHLYAILDVYDHQTDMNSNVLLNIDMDKQVLTSSTTMLDDIAETQGTDSYISLHGLSPTPTPTAWFLIDQEETSRIAGYDATANTSFFLEQEGENGIIDRLLTFNDMLYAVSTEDQFQVDVYNIVNKTFHESITTDITLSEAYNTDFLIKDGLMYVLNLDSYENNTSNDVGDGHLYVIDVNTGAVRYHGKLSNVSLGLSITFGEDEL</sequence>
<proteinExistence type="predicted"/>
<dbReference type="STRING" id="1464122.SAMN05421737_102194"/>
<keyword evidence="1" id="KW-0812">Transmembrane</keyword>
<reference evidence="3" key="1">
    <citation type="submission" date="2016-09" db="EMBL/GenBank/DDBJ databases">
        <authorList>
            <person name="Varghese N."/>
            <person name="Submissions S."/>
        </authorList>
    </citation>
    <scope>NUCLEOTIDE SEQUENCE [LARGE SCALE GENOMIC DNA]</scope>
    <source>
        <strain evidence="3">25nlg</strain>
    </source>
</reference>
<evidence type="ECO:0000313" key="2">
    <source>
        <dbReference type="EMBL" id="SDB87470.1"/>
    </source>
</evidence>
<dbReference type="OrthoDB" id="2433869at2"/>
<dbReference type="AlphaFoldDB" id="A0A1G6GZI5"/>